<keyword evidence="2" id="KW-1185">Reference proteome</keyword>
<accession>A0ABR5AY33</accession>
<organism evidence="1 2">
    <name type="scientific">Bacillus badius</name>
    <dbReference type="NCBI Taxonomy" id="1455"/>
    <lineage>
        <taxon>Bacteria</taxon>
        <taxon>Bacillati</taxon>
        <taxon>Bacillota</taxon>
        <taxon>Bacilli</taxon>
        <taxon>Bacillales</taxon>
        <taxon>Bacillaceae</taxon>
        <taxon>Pseudobacillus</taxon>
    </lineage>
</organism>
<evidence type="ECO:0000313" key="1">
    <source>
        <dbReference type="EMBL" id="KIL79128.1"/>
    </source>
</evidence>
<dbReference type="EMBL" id="JXLP01000004">
    <property type="protein sequence ID" value="KIL79128.1"/>
    <property type="molecule type" value="Genomic_DNA"/>
</dbReference>
<protein>
    <submittedName>
        <fullName evidence="1">Uncharacterized protein</fullName>
    </submittedName>
</protein>
<dbReference type="Proteomes" id="UP000031982">
    <property type="component" value="Unassembled WGS sequence"/>
</dbReference>
<reference evidence="1 2" key="1">
    <citation type="submission" date="2015-01" db="EMBL/GenBank/DDBJ databases">
        <title>Genome Assembly of Bacillus badius MTCC 1458.</title>
        <authorList>
            <person name="Verma A."/>
            <person name="Khatri I."/>
            <person name="Mual P."/>
            <person name="Subramanian S."/>
            <person name="Krishnamurthi S."/>
        </authorList>
    </citation>
    <scope>NUCLEOTIDE SEQUENCE [LARGE SCALE GENOMIC DNA]</scope>
    <source>
        <strain evidence="1 2">MTCC 1458</strain>
    </source>
</reference>
<comment type="caution">
    <text evidence="1">The sequence shown here is derived from an EMBL/GenBank/DDBJ whole genome shotgun (WGS) entry which is preliminary data.</text>
</comment>
<sequence length="48" mass="5412">MCEGILTYYTTREGLLAKDFDEVLSERGRDCYCLGGLNAAADHLHFSR</sequence>
<proteinExistence type="predicted"/>
<name>A0ABR5AY33_BACBA</name>
<evidence type="ECO:0000313" key="2">
    <source>
        <dbReference type="Proteomes" id="UP000031982"/>
    </source>
</evidence>
<gene>
    <name evidence="1" type="ORF">SD77_3548</name>
</gene>